<dbReference type="Pfam" id="PF01494">
    <property type="entry name" value="FAD_binding_3"/>
    <property type="match status" value="1"/>
</dbReference>
<dbReference type="GO" id="GO:0044550">
    <property type="term" value="P:secondary metabolite biosynthetic process"/>
    <property type="evidence" value="ECO:0007669"/>
    <property type="project" value="TreeGrafter"/>
</dbReference>
<name>A0A427XJC2_9TREE</name>
<dbReference type="PANTHER" id="PTHR46720:SF3">
    <property type="entry name" value="FAD-BINDING DOMAIN-CONTAINING PROTEIN-RELATED"/>
    <property type="match status" value="1"/>
</dbReference>
<accession>A0A427XJC2</accession>
<reference evidence="5 6" key="1">
    <citation type="submission" date="2018-11" db="EMBL/GenBank/DDBJ databases">
        <title>Genome sequence of Apiotrichum porosum DSM 27194.</title>
        <authorList>
            <person name="Aliyu H."/>
            <person name="Gorte O."/>
            <person name="Ochsenreither K."/>
        </authorList>
    </citation>
    <scope>NUCLEOTIDE SEQUENCE [LARGE SCALE GENOMIC DNA]</scope>
    <source>
        <strain evidence="5 6">DSM 27194</strain>
    </source>
</reference>
<keyword evidence="6" id="KW-1185">Reference proteome</keyword>
<dbReference type="PANTHER" id="PTHR46720">
    <property type="entry name" value="HYDROXYLASE, PUTATIVE (AFU_ORTHOLOGUE AFUA_3G01460)-RELATED"/>
    <property type="match status" value="1"/>
</dbReference>
<keyword evidence="1" id="KW-0285">Flavoprotein</keyword>
<dbReference type="STRING" id="105984.A0A427XJC2"/>
<dbReference type="InterPro" id="IPR002938">
    <property type="entry name" value="FAD-bd"/>
</dbReference>
<dbReference type="InterPro" id="IPR036188">
    <property type="entry name" value="FAD/NAD-bd_sf"/>
</dbReference>
<evidence type="ECO:0000313" key="6">
    <source>
        <dbReference type="Proteomes" id="UP000279236"/>
    </source>
</evidence>
<evidence type="ECO:0000313" key="5">
    <source>
        <dbReference type="EMBL" id="RSH78999.1"/>
    </source>
</evidence>
<dbReference type="SUPFAM" id="SSF51905">
    <property type="entry name" value="FAD/NAD(P)-binding domain"/>
    <property type="match status" value="1"/>
</dbReference>
<proteinExistence type="predicted"/>
<dbReference type="InterPro" id="IPR051104">
    <property type="entry name" value="FAD_monoxygenase"/>
</dbReference>
<dbReference type="GO" id="GO:0071949">
    <property type="term" value="F:FAD binding"/>
    <property type="evidence" value="ECO:0007669"/>
    <property type="project" value="InterPro"/>
</dbReference>
<evidence type="ECO:0000256" key="3">
    <source>
        <dbReference type="ARBA" id="ARBA00023002"/>
    </source>
</evidence>
<keyword evidence="2" id="KW-0274">FAD</keyword>
<dbReference type="GO" id="GO:0016491">
    <property type="term" value="F:oxidoreductase activity"/>
    <property type="evidence" value="ECO:0007669"/>
    <property type="project" value="UniProtKB-KW"/>
</dbReference>
<dbReference type="Gene3D" id="3.50.50.60">
    <property type="entry name" value="FAD/NAD(P)-binding domain"/>
    <property type="match status" value="1"/>
</dbReference>
<gene>
    <name evidence="5" type="ORF">EHS24_001925</name>
</gene>
<sequence length="441" mass="48537">MPIATSPKLKVAIVGAGPGGLATTIQFRRLDNVEVQVFDQARELREVGAGISINDNTWRLLQDLEAADALEQFTSRSEKGVVDSQHRNGRTGELLAESVHTGHTDKPPRSRIERYKLQNALLSRLPKGLIQLSKKLASIAETDKGVFLTFTDSITAGPFDLVVGADGIRSAVRQHIFPDHHLSYTGKVAYRVLIPQEKVAHIPDVPKASVFWHTPTTHVYTCPLDNGLFEIATRAIEDEEYGSKVSWGRTVTKDRVVPHYEGYCDTIRAVIDAPDEWLEFAIFGGPRLLGSVTSNGRIVLIGDAAHPLSGAFGSGAAFAFEDAYILKHALEYAQEKGKSTTYALDLFDSIRSPRYEGLYEVLDRGLDNVKDVKSQTLPPDEHVSEVIKRNWKGGEEGGWIYGYNIKDVWAERKAVEDAKLAKVPLPTVSHAEQVATVTVSA</sequence>
<feature type="domain" description="FAD-binding" evidence="4">
    <location>
        <begin position="9"/>
        <end position="357"/>
    </location>
</feature>
<dbReference type="AlphaFoldDB" id="A0A427XJC2"/>
<comment type="caution">
    <text evidence="5">The sequence shown here is derived from an EMBL/GenBank/DDBJ whole genome shotgun (WGS) entry which is preliminary data.</text>
</comment>
<protein>
    <recommendedName>
        <fullName evidence="4">FAD-binding domain-containing protein</fullName>
    </recommendedName>
</protein>
<dbReference type="EMBL" id="RSCE01000011">
    <property type="protein sequence ID" value="RSH78999.1"/>
    <property type="molecule type" value="Genomic_DNA"/>
</dbReference>
<dbReference type="GeneID" id="39586468"/>
<keyword evidence="3" id="KW-0560">Oxidoreductase</keyword>
<evidence type="ECO:0000259" key="4">
    <source>
        <dbReference type="Pfam" id="PF01494"/>
    </source>
</evidence>
<dbReference type="RefSeq" id="XP_028474146.1">
    <property type="nucleotide sequence ID" value="XM_028617683.1"/>
</dbReference>
<dbReference type="OrthoDB" id="417877at2759"/>
<dbReference type="SUPFAM" id="SSF54373">
    <property type="entry name" value="FAD-linked reductases, C-terminal domain"/>
    <property type="match status" value="1"/>
</dbReference>
<evidence type="ECO:0000256" key="1">
    <source>
        <dbReference type="ARBA" id="ARBA00022630"/>
    </source>
</evidence>
<evidence type="ECO:0000256" key="2">
    <source>
        <dbReference type="ARBA" id="ARBA00022827"/>
    </source>
</evidence>
<dbReference type="Proteomes" id="UP000279236">
    <property type="component" value="Unassembled WGS sequence"/>
</dbReference>
<organism evidence="5 6">
    <name type="scientific">Apiotrichum porosum</name>
    <dbReference type="NCBI Taxonomy" id="105984"/>
    <lineage>
        <taxon>Eukaryota</taxon>
        <taxon>Fungi</taxon>
        <taxon>Dikarya</taxon>
        <taxon>Basidiomycota</taxon>
        <taxon>Agaricomycotina</taxon>
        <taxon>Tremellomycetes</taxon>
        <taxon>Trichosporonales</taxon>
        <taxon>Trichosporonaceae</taxon>
        <taxon>Apiotrichum</taxon>
    </lineage>
</organism>
<dbReference type="PRINTS" id="PR00420">
    <property type="entry name" value="RNGMNOXGNASE"/>
</dbReference>